<evidence type="ECO:0000256" key="1">
    <source>
        <dbReference type="ARBA" id="ARBA00004418"/>
    </source>
</evidence>
<dbReference type="RefSeq" id="WP_013661038.1">
    <property type="nucleotide sequence ID" value="NC_015276.1"/>
</dbReference>
<evidence type="ECO:0000256" key="8">
    <source>
        <dbReference type="SAM" id="SignalP"/>
    </source>
</evidence>
<comment type="subcellular location">
    <subcellularLocation>
        <location evidence="1">Periplasm</location>
    </subcellularLocation>
</comment>
<protein>
    <submittedName>
        <fullName evidence="9">Extracellular solute-binding protein family 1</fullName>
    </submittedName>
</protein>
<keyword evidence="4 8" id="KW-0732">Signal</keyword>
<dbReference type="eggNOG" id="COG1653">
    <property type="taxonomic scope" value="Bacteria"/>
</dbReference>
<keyword evidence="5" id="KW-0472">Membrane</keyword>
<sequence length="415" mass="46060" precursor="true">MAPMFVALGALFSSCALAAPTEISLWRHVAGVAEMKASLAAIGRFNESQERWKVVPDYVPEKAYIQSIDAAAGANLLPCIIDIDQPLVPYFAWKDVLTPLDNLIKSDLLNSINESGKGRYRSSVYSVGQFDVSLVMYTRKSLLEELSLRIPTFDQPWDRPEFEWALSVIKELGEFEYPIDLRAHDKTEWISYAWAPLMQSWGADLIDRDTYVDVEGVLNSDKAVGFGSWLQILKSQGFIPTEYLDDNAFIDGKVGMLYSGSWMLKDLEAEFGEDLAVLPAPDLENGVVIGGGSWHWAITSSCEHTEGAKEFLSFLLLPDELAKVSETASLFPTSEAAAELTKEYAKGGKWRGVFEMSKMYAKPRPATPAYTAISVHYRKAMSDIFGGVDPKIALDLAVENIEAAMARNRNYGFSE</sequence>
<dbReference type="KEGG" id="mme:Marme_1879"/>
<dbReference type="OrthoDB" id="9762335at2"/>
<reference evidence="9 10" key="1">
    <citation type="journal article" date="2012" name="Stand. Genomic Sci.">
        <title>Complete genome sequence of the melanogenic marine bacterium Marinomonas mediterranea type strain (MMB-1(T)).</title>
        <authorList>
            <person name="Lucas-Elio P."/>
            <person name="Goodwin L."/>
            <person name="Woyke T."/>
            <person name="Pitluck S."/>
            <person name="Nolan M."/>
            <person name="Kyrpides N.C."/>
            <person name="Detter J.C."/>
            <person name="Copeland A."/>
            <person name="Teshima H."/>
            <person name="Bruce D."/>
            <person name="Detter C."/>
            <person name="Tapia R."/>
            <person name="Han S."/>
            <person name="Land M.L."/>
            <person name="Ivanova N."/>
            <person name="Mikhailova N."/>
            <person name="Johnston A.W."/>
            <person name="Sanchez-Amat A."/>
        </authorList>
    </citation>
    <scope>NUCLEOTIDE SEQUENCE [LARGE SCALE GENOMIC DNA]</scope>
    <source>
        <strain evidence="10">ATCC 700492 / JCM 21426 / NBRC 103028 / MMB-1</strain>
    </source>
</reference>
<evidence type="ECO:0000256" key="2">
    <source>
        <dbReference type="ARBA" id="ARBA00008520"/>
    </source>
</evidence>
<dbReference type="AlphaFoldDB" id="F2K255"/>
<keyword evidence="6" id="KW-0564">Palmitate</keyword>
<evidence type="ECO:0000256" key="6">
    <source>
        <dbReference type="ARBA" id="ARBA00023139"/>
    </source>
</evidence>
<dbReference type="Pfam" id="PF13416">
    <property type="entry name" value="SBP_bac_8"/>
    <property type="match status" value="1"/>
</dbReference>
<comment type="similarity">
    <text evidence="2">Belongs to the bacterial solute-binding protein 1 family.</text>
</comment>
<keyword evidence="7" id="KW-0449">Lipoprotein</keyword>
<dbReference type="PANTHER" id="PTHR43649:SF33">
    <property type="entry name" value="POLYGALACTURONAN_RHAMNOGALACTURONAN-BINDING PROTEIN YTCQ"/>
    <property type="match status" value="1"/>
</dbReference>
<evidence type="ECO:0000256" key="7">
    <source>
        <dbReference type="ARBA" id="ARBA00023288"/>
    </source>
</evidence>
<dbReference type="PANTHER" id="PTHR43649">
    <property type="entry name" value="ARABINOSE-BINDING PROTEIN-RELATED"/>
    <property type="match status" value="1"/>
</dbReference>
<gene>
    <name evidence="9" type="ordered locus">Marme_1879</name>
</gene>
<dbReference type="Gene3D" id="3.40.190.10">
    <property type="entry name" value="Periplasmic binding protein-like II"/>
    <property type="match status" value="1"/>
</dbReference>
<dbReference type="EMBL" id="CP002583">
    <property type="protein sequence ID" value="ADZ91133.1"/>
    <property type="molecule type" value="Genomic_DNA"/>
</dbReference>
<evidence type="ECO:0000256" key="5">
    <source>
        <dbReference type="ARBA" id="ARBA00023136"/>
    </source>
</evidence>
<dbReference type="Proteomes" id="UP000001062">
    <property type="component" value="Chromosome"/>
</dbReference>
<accession>F2K255</accession>
<dbReference type="STRING" id="717774.Marme_1879"/>
<evidence type="ECO:0000313" key="10">
    <source>
        <dbReference type="Proteomes" id="UP000001062"/>
    </source>
</evidence>
<evidence type="ECO:0000313" key="9">
    <source>
        <dbReference type="EMBL" id="ADZ91133.1"/>
    </source>
</evidence>
<feature type="signal peptide" evidence="8">
    <location>
        <begin position="1"/>
        <end position="18"/>
    </location>
</feature>
<name>F2K255_MARM1</name>
<organism evidence="9 10">
    <name type="scientific">Marinomonas mediterranea (strain ATCC 700492 / JCM 21426 / NBRC 103028 / MMB-1)</name>
    <dbReference type="NCBI Taxonomy" id="717774"/>
    <lineage>
        <taxon>Bacteria</taxon>
        <taxon>Pseudomonadati</taxon>
        <taxon>Pseudomonadota</taxon>
        <taxon>Gammaproteobacteria</taxon>
        <taxon>Oceanospirillales</taxon>
        <taxon>Oceanospirillaceae</taxon>
        <taxon>Marinomonas</taxon>
    </lineage>
</organism>
<keyword evidence="3" id="KW-1003">Cell membrane</keyword>
<proteinExistence type="inferred from homology"/>
<dbReference type="PATRIC" id="fig|717774.3.peg.1935"/>
<evidence type="ECO:0000256" key="3">
    <source>
        <dbReference type="ARBA" id="ARBA00022475"/>
    </source>
</evidence>
<dbReference type="InterPro" id="IPR050490">
    <property type="entry name" value="Bact_solute-bd_prot1"/>
</dbReference>
<evidence type="ECO:0000256" key="4">
    <source>
        <dbReference type="ARBA" id="ARBA00022729"/>
    </source>
</evidence>
<keyword evidence="10" id="KW-1185">Reference proteome</keyword>
<dbReference type="InterPro" id="IPR006059">
    <property type="entry name" value="SBP"/>
</dbReference>
<dbReference type="HOGENOM" id="CLU_031285_10_4_6"/>
<dbReference type="GO" id="GO:0042597">
    <property type="term" value="C:periplasmic space"/>
    <property type="evidence" value="ECO:0007669"/>
    <property type="project" value="UniProtKB-SubCell"/>
</dbReference>
<feature type="chain" id="PRO_5003279483" evidence="8">
    <location>
        <begin position="19"/>
        <end position="415"/>
    </location>
</feature>
<dbReference type="SUPFAM" id="SSF53850">
    <property type="entry name" value="Periplasmic binding protein-like II"/>
    <property type="match status" value="1"/>
</dbReference>